<name>A0A1H0J6P5_9RHOB</name>
<organism evidence="2 3">
    <name type="scientific">Lutimaribacter pacificus</name>
    <dbReference type="NCBI Taxonomy" id="391948"/>
    <lineage>
        <taxon>Bacteria</taxon>
        <taxon>Pseudomonadati</taxon>
        <taxon>Pseudomonadota</taxon>
        <taxon>Alphaproteobacteria</taxon>
        <taxon>Rhodobacterales</taxon>
        <taxon>Roseobacteraceae</taxon>
        <taxon>Lutimaribacter</taxon>
    </lineage>
</organism>
<dbReference type="RefSeq" id="WP_149788751.1">
    <property type="nucleotide sequence ID" value="NZ_FNIO01000005.1"/>
</dbReference>
<sequence>MTFDLSLKDFRGFHNQGYVPVRPITILVGENSAGKTSFLAGMKYVQDFLSNRAEPSFNSDPFQLGTFDQISHFRGGRGGRASQFSISLRQNMQMRKSRSTDLSGNYSVELKLFFNSVDSHAAVVKASISTGRAGLEASIVSDGIQIAHVGENNERHVLDEPSFAPVVAKVEFARYWPFLIRDLKFRLRHRTEGQSDFLSSIENEISMLSDLAESLVRRTRGVIEATSAIRTRPQRTYTPGTEREDGEGSHVPYEIAKRYRARGQNKDEWSSIRGTIEDFGKQSGMFKEISVKSFGQTASDPFQLQFSSGGPKMNLVDLGYGASQVLPILYSIATGQRGGYFLVQQPEVHLHPQAQAALGQFIVDSQQRTGLQFVLETHSDFIVDRVRRAIANKQLRQEDVSILFFERDRLENKITEIELDELGEPVNPPETYRSFFIGEQMKILGL</sequence>
<dbReference type="OrthoDB" id="3322489at2"/>
<feature type="domain" description="ATPase AAA-type core" evidence="1">
    <location>
        <begin position="305"/>
        <end position="384"/>
    </location>
</feature>
<dbReference type="GO" id="GO:0016887">
    <property type="term" value="F:ATP hydrolysis activity"/>
    <property type="evidence" value="ECO:0007669"/>
    <property type="project" value="InterPro"/>
</dbReference>
<dbReference type="GO" id="GO:0005524">
    <property type="term" value="F:ATP binding"/>
    <property type="evidence" value="ECO:0007669"/>
    <property type="project" value="InterPro"/>
</dbReference>
<protein>
    <submittedName>
        <fullName evidence="2">AAA domain-containing protein, putative AbiEii toxin, Type IV TA system</fullName>
    </submittedName>
</protein>
<evidence type="ECO:0000313" key="2">
    <source>
        <dbReference type="EMBL" id="SHK13633.1"/>
    </source>
</evidence>
<dbReference type="PIRSF" id="PIRSF034888">
    <property type="entry name" value="P-loop_UCP034888"/>
    <property type="match status" value="1"/>
</dbReference>
<accession>A0A1H0J6P5</accession>
<feature type="domain" description="ATPase AAA-type core" evidence="1">
    <location>
        <begin position="24"/>
        <end position="90"/>
    </location>
</feature>
<dbReference type="InterPro" id="IPR027417">
    <property type="entry name" value="P-loop_NTPase"/>
</dbReference>
<dbReference type="Pfam" id="PF13304">
    <property type="entry name" value="AAA_21"/>
    <property type="match status" value="2"/>
</dbReference>
<proteinExistence type="predicted"/>
<dbReference type="Gene3D" id="3.40.50.300">
    <property type="entry name" value="P-loop containing nucleotide triphosphate hydrolases"/>
    <property type="match status" value="1"/>
</dbReference>
<dbReference type="PANTHER" id="PTHR43581">
    <property type="entry name" value="ATP/GTP PHOSPHATASE"/>
    <property type="match status" value="1"/>
</dbReference>
<dbReference type="AlphaFoldDB" id="A0A1H0J6P5"/>
<dbReference type="SUPFAM" id="SSF52540">
    <property type="entry name" value="P-loop containing nucleoside triphosphate hydrolases"/>
    <property type="match status" value="1"/>
</dbReference>
<reference evidence="2 3" key="1">
    <citation type="submission" date="2016-11" db="EMBL/GenBank/DDBJ databases">
        <authorList>
            <person name="Varghese N."/>
            <person name="Submissions S."/>
        </authorList>
    </citation>
    <scope>NUCLEOTIDE SEQUENCE [LARGE SCALE GENOMIC DNA]</scope>
    <source>
        <strain evidence="2 3">DSM 29620</strain>
    </source>
</reference>
<gene>
    <name evidence="2" type="ORF">SAMN05444142_103390</name>
</gene>
<keyword evidence="3" id="KW-1185">Reference proteome</keyword>
<dbReference type="PANTHER" id="PTHR43581:SF2">
    <property type="entry name" value="EXCINUCLEASE ATPASE SUBUNIT"/>
    <property type="match status" value="1"/>
</dbReference>
<dbReference type="InterPro" id="IPR003959">
    <property type="entry name" value="ATPase_AAA_core"/>
</dbReference>
<evidence type="ECO:0000259" key="1">
    <source>
        <dbReference type="Pfam" id="PF13304"/>
    </source>
</evidence>
<dbReference type="InterPro" id="IPR051396">
    <property type="entry name" value="Bact_Antivir_Def_Nuclease"/>
</dbReference>
<dbReference type="EMBL" id="FQZZ01000003">
    <property type="protein sequence ID" value="SHK13633.1"/>
    <property type="molecule type" value="Genomic_DNA"/>
</dbReference>
<evidence type="ECO:0000313" key="3">
    <source>
        <dbReference type="Proteomes" id="UP000324252"/>
    </source>
</evidence>
<dbReference type="InterPro" id="IPR014592">
    <property type="entry name" value="P-loop_UCP034888"/>
</dbReference>
<dbReference type="Proteomes" id="UP000324252">
    <property type="component" value="Unassembled WGS sequence"/>
</dbReference>